<evidence type="ECO:0000313" key="3">
    <source>
        <dbReference type="Proteomes" id="UP001501638"/>
    </source>
</evidence>
<name>A0ABN3KB02_9ACTN</name>
<accession>A0ABN3KB02</accession>
<dbReference type="Proteomes" id="UP001501638">
    <property type="component" value="Unassembled WGS sequence"/>
</dbReference>
<comment type="caution">
    <text evidence="2">The sequence shown here is derived from an EMBL/GenBank/DDBJ whole genome shotgun (WGS) entry which is preliminary data.</text>
</comment>
<dbReference type="EMBL" id="BAAASZ010000028">
    <property type="protein sequence ID" value="GAA2454093.1"/>
    <property type="molecule type" value="Genomic_DNA"/>
</dbReference>
<feature type="region of interest" description="Disordered" evidence="1">
    <location>
        <begin position="67"/>
        <end position="94"/>
    </location>
</feature>
<protein>
    <submittedName>
        <fullName evidence="2">Uncharacterized protein</fullName>
    </submittedName>
</protein>
<keyword evidence="3" id="KW-1185">Reference proteome</keyword>
<proteinExistence type="predicted"/>
<sequence>MAEGGRFAQAAEVLRAVIAPAAEALGAENLRVLSLRRRRAAVLIVGGDFRSALPEFDALVSAYRRTAGRTPRPVSPGLRGEDVPRPRPGLRPRPLVRALEAPRAARVLRTSARSGLR</sequence>
<organism evidence="2 3">
    <name type="scientific">Streptomyces macrosporus</name>
    <dbReference type="NCBI Taxonomy" id="44032"/>
    <lineage>
        <taxon>Bacteria</taxon>
        <taxon>Bacillati</taxon>
        <taxon>Actinomycetota</taxon>
        <taxon>Actinomycetes</taxon>
        <taxon>Kitasatosporales</taxon>
        <taxon>Streptomycetaceae</taxon>
        <taxon>Streptomyces</taxon>
    </lineage>
</organism>
<gene>
    <name evidence="2" type="ORF">GCM10010405_42430</name>
</gene>
<reference evidence="2 3" key="1">
    <citation type="journal article" date="2019" name="Int. J. Syst. Evol. Microbiol.">
        <title>The Global Catalogue of Microorganisms (GCM) 10K type strain sequencing project: providing services to taxonomists for standard genome sequencing and annotation.</title>
        <authorList>
            <consortium name="The Broad Institute Genomics Platform"/>
            <consortium name="The Broad Institute Genome Sequencing Center for Infectious Disease"/>
            <person name="Wu L."/>
            <person name="Ma J."/>
        </authorList>
    </citation>
    <scope>NUCLEOTIDE SEQUENCE [LARGE SCALE GENOMIC DNA]</scope>
    <source>
        <strain evidence="2 3">JCM 6305</strain>
    </source>
</reference>
<evidence type="ECO:0000313" key="2">
    <source>
        <dbReference type="EMBL" id="GAA2454093.1"/>
    </source>
</evidence>
<evidence type="ECO:0000256" key="1">
    <source>
        <dbReference type="SAM" id="MobiDB-lite"/>
    </source>
</evidence>